<dbReference type="PROSITE" id="PS50890">
    <property type="entry name" value="PUA"/>
    <property type="match status" value="1"/>
</dbReference>
<comment type="caution">
    <text evidence="7">The sequence shown here is derived from an EMBL/GenBank/DDBJ whole genome shotgun (WGS) entry which is preliminary data.</text>
</comment>
<dbReference type="SUPFAM" id="SSF52540">
    <property type="entry name" value="P-loop containing nucleoside triphosphate hydrolases"/>
    <property type="match status" value="2"/>
</dbReference>
<dbReference type="InterPro" id="IPR003338">
    <property type="entry name" value="CDC4_N-term_subdom"/>
</dbReference>
<dbReference type="InterPro" id="IPR027417">
    <property type="entry name" value="P-loop_NTPase"/>
</dbReference>
<dbReference type="SMART" id="SM01073">
    <property type="entry name" value="CDC48_N"/>
    <property type="match status" value="1"/>
</dbReference>
<dbReference type="SUPFAM" id="SSF50692">
    <property type="entry name" value="ADC-like"/>
    <property type="match status" value="1"/>
</dbReference>
<evidence type="ECO:0000256" key="1">
    <source>
        <dbReference type="ARBA" id="ARBA00022741"/>
    </source>
</evidence>
<evidence type="ECO:0000313" key="8">
    <source>
        <dbReference type="Proteomes" id="UP000603940"/>
    </source>
</evidence>
<evidence type="ECO:0000259" key="6">
    <source>
        <dbReference type="SMART" id="SM01073"/>
    </source>
</evidence>
<name>A0ABR7R2B0_9PROT</name>
<dbReference type="PANTHER" id="PTHR23077">
    <property type="entry name" value="AAA-FAMILY ATPASE"/>
    <property type="match status" value="1"/>
</dbReference>
<dbReference type="SMART" id="SM00382">
    <property type="entry name" value="AAA"/>
    <property type="match status" value="2"/>
</dbReference>
<dbReference type="InterPro" id="IPR041569">
    <property type="entry name" value="AAA_lid_3"/>
</dbReference>
<dbReference type="Gene3D" id="3.10.330.10">
    <property type="match status" value="1"/>
</dbReference>
<dbReference type="Pfam" id="PF00004">
    <property type="entry name" value="AAA"/>
    <property type="match status" value="2"/>
</dbReference>
<dbReference type="Pfam" id="PF02933">
    <property type="entry name" value="CDC48_2"/>
    <property type="match status" value="1"/>
</dbReference>
<organism evidence="7 8">
    <name type="scientific">Pseudoroseomonas ludipueritiae</name>
    <dbReference type="NCBI Taxonomy" id="198093"/>
    <lineage>
        <taxon>Bacteria</taxon>
        <taxon>Pseudomonadati</taxon>
        <taxon>Pseudomonadota</taxon>
        <taxon>Alphaproteobacteria</taxon>
        <taxon>Acetobacterales</taxon>
        <taxon>Acetobacteraceae</taxon>
        <taxon>Pseudoroseomonas</taxon>
    </lineage>
</organism>
<dbReference type="InterPro" id="IPR005938">
    <property type="entry name" value="AAA_ATPase_CDC48"/>
</dbReference>
<evidence type="ECO:0000259" key="5">
    <source>
        <dbReference type="SMART" id="SM01072"/>
    </source>
</evidence>
<reference evidence="7 8" key="1">
    <citation type="journal article" date="2009" name="Int. J. Syst. Evol. Microbiol.">
        <title>Transfer of Teichococcus ludipueritiae and Muricoccus roseus to the genus Roseomonas, as Roseomonas ludipueritiae comb. nov. and Roseomonas rosea comb. nov., respectively, and emended description of the genus Roseomonas.</title>
        <authorList>
            <person name="Sanchez-Porro C."/>
            <person name="Gallego V."/>
            <person name="Busse H.J."/>
            <person name="Kampfer P."/>
            <person name="Ventosa A."/>
        </authorList>
    </citation>
    <scope>NUCLEOTIDE SEQUENCE [LARGE SCALE GENOMIC DNA]</scope>
    <source>
        <strain evidence="7 8">DSM 14915</strain>
    </source>
</reference>
<dbReference type="InterPro" id="IPR003960">
    <property type="entry name" value="ATPase_AAA_CS"/>
</dbReference>
<evidence type="ECO:0000256" key="3">
    <source>
        <dbReference type="RuleBase" id="RU003651"/>
    </source>
</evidence>
<dbReference type="Proteomes" id="UP000603940">
    <property type="component" value="Unassembled WGS sequence"/>
</dbReference>
<dbReference type="Gene3D" id="3.40.50.300">
    <property type="entry name" value="P-loop containing nucleotide triphosphate hydrolases"/>
    <property type="match status" value="2"/>
</dbReference>
<protein>
    <submittedName>
        <fullName evidence="7">CDC48 family AAA ATPase</fullName>
    </submittedName>
</protein>
<feature type="domain" description="AAA+ ATPase" evidence="4">
    <location>
        <begin position="238"/>
        <end position="374"/>
    </location>
</feature>
<keyword evidence="8" id="KW-1185">Reference proteome</keyword>
<evidence type="ECO:0000256" key="2">
    <source>
        <dbReference type="ARBA" id="ARBA00022840"/>
    </source>
</evidence>
<feature type="domain" description="CDC48 N-terminal subdomain" evidence="6">
    <location>
        <begin position="10"/>
        <end position="94"/>
    </location>
</feature>
<evidence type="ECO:0000259" key="4">
    <source>
        <dbReference type="SMART" id="SM00382"/>
    </source>
</evidence>
<proteinExistence type="inferred from homology"/>
<dbReference type="InterPro" id="IPR029067">
    <property type="entry name" value="CDC48_domain_2-like_sf"/>
</dbReference>
<dbReference type="Pfam" id="PF02359">
    <property type="entry name" value="CDC48_N"/>
    <property type="match status" value="1"/>
</dbReference>
<evidence type="ECO:0000313" key="7">
    <source>
        <dbReference type="EMBL" id="MBC9175870.1"/>
    </source>
</evidence>
<dbReference type="PANTHER" id="PTHR23077:SF171">
    <property type="entry name" value="NUCLEAR VALOSIN-CONTAINING PROTEIN-LIKE"/>
    <property type="match status" value="1"/>
</dbReference>
<dbReference type="Gene3D" id="2.40.40.20">
    <property type="match status" value="1"/>
</dbReference>
<dbReference type="Gene3D" id="1.10.8.60">
    <property type="match status" value="2"/>
</dbReference>
<comment type="similarity">
    <text evidence="3">Belongs to the AAA ATPase family.</text>
</comment>
<gene>
    <name evidence="7" type="ORF">IBL25_02775</name>
</gene>
<dbReference type="InterPro" id="IPR050168">
    <property type="entry name" value="AAA_ATPase_domain"/>
</dbReference>
<keyword evidence="2 3" id="KW-0067">ATP-binding</keyword>
<feature type="domain" description="AAA+ ATPase" evidence="4">
    <location>
        <begin position="510"/>
        <end position="648"/>
    </location>
</feature>
<dbReference type="InterPro" id="IPR009010">
    <property type="entry name" value="Asp_de-COase-like_dom_sf"/>
</dbReference>
<dbReference type="SMART" id="SM01072">
    <property type="entry name" value="CDC48_2"/>
    <property type="match status" value="1"/>
</dbReference>
<dbReference type="Pfam" id="PF17862">
    <property type="entry name" value="AAA_lid_3"/>
    <property type="match status" value="2"/>
</dbReference>
<keyword evidence="1 3" id="KW-0547">Nucleotide-binding</keyword>
<dbReference type="SUPFAM" id="SSF54585">
    <property type="entry name" value="Cdc48 domain 2-like"/>
    <property type="match status" value="1"/>
</dbReference>
<dbReference type="PROSITE" id="PS00674">
    <property type="entry name" value="AAA"/>
    <property type="match status" value="2"/>
</dbReference>
<dbReference type="RefSeq" id="WP_187777034.1">
    <property type="nucleotide sequence ID" value="NZ_JACTUZ010000005.1"/>
</dbReference>
<dbReference type="NCBIfam" id="TIGR01243">
    <property type="entry name" value="CDC48"/>
    <property type="match status" value="1"/>
</dbReference>
<dbReference type="EMBL" id="JACTUZ010000005">
    <property type="protein sequence ID" value="MBC9175870.1"/>
    <property type="molecule type" value="Genomic_DNA"/>
</dbReference>
<sequence length="756" mass="83054">MADTEPRGAQVQVANARPEDVGKGIARISRKAMQNLGMQQGDVLEIVGQRHTAAIAVVPYAEDEDLEIIRLDGLQRANAGVTAGERIEVRRVQARPAARVTVAPAQKNLRLSGSGDALRRTFVGRPVVAGDVVSTSVYQRGPGGQPDEFFRQFYERQPYALQEIRLNIVGTSPKGIVRIEPETEIELLPQYVEPKETRRADVTYDDIGGLGDAVDQVREMVELPLRHPELFQRLGIDPPKGVILHGPPGTGKTLLAKAVANESEASFFSIAGPEIMGSHYGESEQRLRDIFQDAGKRAPSIIFIDEIDSIAPKREEARGEVERRIVAQLLTLMDGLEPRQNVVVIAATNRVDALDEALRRPGRFDREIIIGVPDQDGRRQVLAIHTRGMPLGEDVDLDALARMSYGFVGADLSALAREAAMDAVRRVLPQINLREGIPPEVLAGMRVCRADFENALKRIQPSALREIMIQVPNVRWEDIGGVAAAREQLREGVELPLRHPEAFRRLGIRPAKGFLLFGPPGTGKTLMAKAVAREANANFVATKSSDLLSKWFGESEQQVSRLFARARQVAPTVIFIDEIDSLVPARGGGLGEPQVTERVVNTILAEMDGLEELQGVVVIGATNRPNLLDPALLRPGRFDELVYVPVPDEAGREQILRIQTQGMPLAGDVDLAEIARRTQGYTGADLGDVVRRAGLSALRQDLGTPAIRQAEFEKALSESRASVTPEMEQQYEELRTTLKRQAPMQRRRIGFDIDGT</sequence>
<dbReference type="InterPro" id="IPR003959">
    <property type="entry name" value="ATPase_AAA_core"/>
</dbReference>
<dbReference type="InterPro" id="IPR004201">
    <property type="entry name" value="Cdc48_dom2"/>
</dbReference>
<dbReference type="InterPro" id="IPR003593">
    <property type="entry name" value="AAA+_ATPase"/>
</dbReference>
<accession>A0ABR7R2B0</accession>
<feature type="domain" description="CDC48" evidence="5">
    <location>
        <begin position="110"/>
        <end position="194"/>
    </location>
</feature>